<dbReference type="InterPro" id="IPR001811">
    <property type="entry name" value="Chemokine_IL8-like_dom"/>
</dbReference>
<evidence type="ECO:0000256" key="2">
    <source>
        <dbReference type="SAM" id="SignalP"/>
    </source>
</evidence>
<dbReference type="AlphaFoldDB" id="A0A6J2QEF8"/>
<dbReference type="GeneID" id="115013715"/>
<keyword evidence="2" id="KW-0732">Signal</keyword>
<dbReference type="PANTHER" id="PTHR12015">
    <property type="entry name" value="SMALL INDUCIBLE CYTOKINE A"/>
    <property type="match status" value="1"/>
</dbReference>
<dbReference type="FunCoup" id="A0A6J2QEF8">
    <property type="interactions" value="399"/>
</dbReference>
<feature type="domain" description="Chemokine interleukin-8-like" evidence="3">
    <location>
        <begin position="24"/>
        <end position="86"/>
    </location>
</feature>
<dbReference type="GO" id="GO:0006955">
    <property type="term" value="P:immune response"/>
    <property type="evidence" value="ECO:0007669"/>
    <property type="project" value="InterPro"/>
</dbReference>
<evidence type="ECO:0000256" key="1">
    <source>
        <dbReference type="ARBA" id="ARBA00022514"/>
    </source>
</evidence>
<dbReference type="SUPFAM" id="SSF54117">
    <property type="entry name" value="Interleukin 8-like chemokines"/>
    <property type="match status" value="1"/>
</dbReference>
<sequence length="94" mass="10396">MASRIAVLLLLGVVCVGFATAQMLLDCCLNVSNKPVPLQILQSYNIQEAGDGCKIGATTFLTKVGRTLCVSHPLDKAWVRKYIKHLDERKTRHD</sequence>
<dbReference type="InterPro" id="IPR039809">
    <property type="entry name" value="Chemokine_b/g/d"/>
</dbReference>
<dbReference type="Proteomes" id="UP000504630">
    <property type="component" value="Chromosome 9"/>
</dbReference>
<reference evidence="5" key="1">
    <citation type="submission" date="2025-08" db="UniProtKB">
        <authorList>
            <consortium name="RefSeq"/>
        </authorList>
    </citation>
    <scope>IDENTIFICATION</scope>
</reference>
<organism evidence="4 5">
    <name type="scientific">Cottoperca gobio</name>
    <name type="common">Frogmouth</name>
    <name type="synonym">Aphritis gobio</name>
    <dbReference type="NCBI Taxonomy" id="56716"/>
    <lineage>
        <taxon>Eukaryota</taxon>
        <taxon>Metazoa</taxon>
        <taxon>Chordata</taxon>
        <taxon>Craniata</taxon>
        <taxon>Vertebrata</taxon>
        <taxon>Euteleostomi</taxon>
        <taxon>Actinopterygii</taxon>
        <taxon>Neopterygii</taxon>
        <taxon>Teleostei</taxon>
        <taxon>Neoteleostei</taxon>
        <taxon>Acanthomorphata</taxon>
        <taxon>Eupercaria</taxon>
        <taxon>Perciformes</taxon>
        <taxon>Notothenioidei</taxon>
        <taxon>Bovichtidae</taxon>
        <taxon>Cottoperca</taxon>
    </lineage>
</organism>
<dbReference type="CDD" id="cd00169">
    <property type="entry name" value="Chemokine"/>
    <property type="match status" value="1"/>
</dbReference>
<keyword evidence="4" id="KW-1185">Reference proteome</keyword>
<evidence type="ECO:0000313" key="4">
    <source>
        <dbReference type="Proteomes" id="UP000504630"/>
    </source>
</evidence>
<dbReference type="SMART" id="SM00199">
    <property type="entry name" value="SCY"/>
    <property type="match status" value="1"/>
</dbReference>
<dbReference type="Gene3D" id="2.40.50.40">
    <property type="match status" value="1"/>
</dbReference>
<feature type="signal peptide" evidence="2">
    <location>
        <begin position="1"/>
        <end position="21"/>
    </location>
</feature>
<accession>A0A6J2QEF8</accession>
<evidence type="ECO:0000259" key="3">
    <source>
        <dbReference type="SMART" id="SM00199"/>
    </source>
</evidence>
<dbReference type="PANTHER" id="PTHR12015:SF108">
    <property type="entry name" value="C-C MOTIF CHEMOKINE 20"/>
    <property type="match status" value="1"/>
</dbReference>
<dbReference type="RefSeq" id="XP_029296046.1">
    <property type="nucleotide sequence ID" value="XM_029440186.1"/>
</dbReference>
<proteinExistence type="predicted"/>
<keyword evidence="1" id="KW-0202">Cytokine</keyword>
<dbReference type="KEGG" id="cgob:115013715"/>
<dbReference type="GO" id="GO:0008009">
    <property type="term" value="F:chemokine activity"/>
    <property type="evidence" value="ECO:0007669"/>
    <property type="project" value="InterPro"/>
</dbReference>
<dbReference type="Pfam" id="PF00048">
    <property type="entry name" value="IL8"/>
    <property type="match status" value="1"/>
</dbReference>
<dbReference type="InterPro" id="IPR036048">
    <property type="entry name" value="Interleukin_8-like_sf"/>
</dbReference>
<evidence type="ECO:0000313" key="5">
    <source>
        <dbReference type="RefSeq" id="XP_029296046.1"/>
    </source>
</evidence>
<dbReference type="GO" id="GO:0005615">
    <property type="term" value="C:extracellular space"/>
    <property type="evidence" value="ECO:0007669"/>
    <property type="project" value="UniProtKB-KW"/>
</dbReference>
<name>A0A6J2QEF8_COTGO</name>
<feature type="chain" id="PRO_5026659688" evidence="2">
    <location>
        <begin position="22"/>
        <end position="94"/>
    </location>
</feature>
<dbReference type="InParanoid" id="A0A6J2QEF8"/>
<dbReference type="OrthoDB" id="9909116at2759"/>
<protein>
    <submittedName>
        <fullName evidence="5">C-C motif chemokine 19-like</fullName>
    </submittedName>
</protein>
<gene>
    <name evidence="5" type="primary">LOC115013715</name>
</gene>